<dbReference type="EMBL" id="MNBE01000296">
    <property type="protein sequence ID" value="OKP11147.1"/>
    <property type="molecule type" value="Genomic_DNA"/>
</dbReference>
<feature type="domain" description="Zn(2)-C6 fungal-type" evidence="6">
    <location>
        <begin position="14"/>
        <end position="43"/>
    </location>
</feature>
<keyword evidence="2" id="KW-0805">Transcription regulation</keyword>
<evidence type="ECO:0000256" key="2">
    <source>
        <dbReference type="ARBA" id="ARBA00023015"/>
    </source>
</evidence>
<dbReference type="PANTHER" id="PTHR31668">
    <property type="entry name" value="GLUCOSE TRANSPORT TRANSCRIPTION REGULATOR RGT1-RELATED-RELATED"/>
    <property type="match status" value="1"/>
</dbReference>
<evidence type="ECO:0000256" key="4">
    <source>
        <dbReference type="ARBA" id="ARBA00023163"/>
    </source>
</evidence>
<dbReference type="Pfam" id="PF04082">
    <property type="entry name" value="Fungal_trans"/>
    <property type="match status" value="1"/>
</dbReference>
<dbReference type="PANTHER" id="PTHR31668:SF19">
    <property type="entry name" value="ZN(2)-C6 FUNGAL-TYPE DOMAIN-CONTAINING PROTEIN-RELATED"/>
    <property type="match status" value="1"/>
</dbReference>
<dbReference type="InterPro" id="IPR001138">
    <property type="entry name" value="Zn2Cys6_DnaBD"/>
</dbReference>
<accession>A0A1Q5UFA2</accession>
<dbReference type="GO" id="GO:0006351">
    <property type="term" value="P:DNA-templated transcription"/>
    <property type="evidence" value="ECO:0007669"/>
    <property type="project" value="InterPro"/>
</dbReference>
<keyword evidence="1" id="KW-0479">Metal-binding</keyword>
<dbReference type="CDD" id="cd00067">
    <property type="entry name" value="GAL4"/>
    <property type="match status" value="1"/>
</dbReference>
<dbReference type="InterPro" id="IPR007219">
    <property type="entry name" value="XnlR_reg_dom"/>
</dbReference>
<protein>
    <recommendedName>
        <fullName evidence="6">Zn(2)-C6 fungal-type domain-containing protein</fullName>
    </recommendedName>
</protein>
<dbReference type="GO" id="GO:0000981">
    <property type="term" value="F:DNA-binding transcription factor activity, RNA polymerase II-specific"/>
    <property type="evidence" value="ECO:0007669"/>
    <property type="project" value="InterPro"/>
</dbReference>
<dbReference type="SUPFAM" id="SSF57701">
    <property type="entry name" value="Zn2/Cys6 DNA-binding domain"/>
    <property type="match status" value="1"/>
</dbReference>
<dbReference type="InterPro" id="IPR036864">
    <property type="entry name" value="Zn2-C6_fun-type_DNA-bd_sf"/>
</dbReference>
<dbReference type="Gene3D" id="4.10.240.10">
    <property type="entry name" value="Zn(2)-C6 fungal-type DNA-binding domain"/>
    <property type="match status" value="1"/>
</dbReference>
<reference evidence="7 8" key="1">
    <citation type="submission" date="2016-10" db="EMBL/GenBank/DDBJ databases">
        <title>Genome sequence of the ascomycete fungus Penicillium subrubescens.</title>
        <authorList>
            <person name="De Vries R.P."/>
            <person name="Peng M."/>
            <person name="Dilokpimol A."/>
            <person name="Hilden K."/>
            <person name="Makela M.R."/>
            <person name="Grigoriev I."/>
            <person name="Riley R."/>
            <person name="Granchi Z."/>
        </authorList>
    </citation>
    <scope>NUCLEOTIDE SEQUENCE [LARGE SCALE GENOMIC DNA]</scope>
    <source>
        <strain evidence="7 8">CBS 132785</strain>
    </source>
</reference>
<dbReference type="SMART" id="SM00066">
    <property type="entry name" value="GAL4"/>
    <property type="match status" value="1"/>
</dbReference>
<keyword evidence="4" id="KW-0804">Transcription</keyword>
<keyword evidence="8" id="KW-1185">Reference proteome</keyword>
<dbReference type="CDD" id="cd12148">
    <property type="entry name" value="fungal_TF_MHR"/>
    <property type="match status" value="1"/>
</dbReference>
<evidence type="ECO:0000313" key="7">
    <source>
        <dbReference type="EMBL" id="OKP11147.1"/>
    </source>
</evidence>
<evidence type="ECO:0000256" key="5">
    <source>
        <dbReference type="ARBA" id="ARBA00023242"/>
    </source>
</evidence>
<evidence type="ECO:0000313" key="8">
    <source>
        <dbReference type="Proteomes" id="UP000186955"/>
    </source>
</evidence>
<comment type="caution">
    <text evidence="7">The sequence shown here is derived from an EMBL/GenBank/DDBJ whole genome shotgun (WGS) entry which is preliminary data.</text>
</comment>
<dbReference type="Proteomes" id="UP000186955">
    <property type="component" value="Unassembled WGS sequence"/>
</dbReference>
<dbReference type="AlphaFoldDB" id="A0A1Q5UFA2"/>
<dbReference type="GO" id="GO:0008270">
    <property type="term" value="F:zinc ion binding"/>
    <property type="evidence" value="ECO:0007669"/>
    <property type="project" value="InterPro"/>
</dbReference>
<gene>
    <name evidence="7" type="ORF">PENSUB_3339</name>
</gene>
<evidence type="ECO:0000256" key="1">
    <source>
        <dbReference type="ARBA" id="ARBA00022723"/>
    </source>
</evidence>
<keyword evidence="3" id="KW-0238">DNA-binding</keyword>
<evidence type="ECO:0000256" key="3">
    <source>
        <dbReference type="ARBA" id="ARBA00023125"/>
    </source>
</evidence>
<dbReference type="InterPro" id="IPR050797">
    <property type="entry name" value="Carb_Metab_Trans_Reg"/>
</dbReference>
<dbReference type="Pfam" id="PF00172">
    <property type="entry name" value="Zn_clus"/>
    <property type="match status" value="1"/>
</dbReference>
<dbReference type="GO" id="GO:0003677">
    <property type="term" value="F:DNA binding"/>
    <property type="evidence" value="ECO:0007669"/>
    <property type="project" value="UniProtKB-KW"/>
</dbReference>
<proteinExistence type="predicted"/>
<name>A0A1Q5UFA2_9EURO</name>
<organism evidence="7 8">
    <name type="scientific">Penicillium subrubescens</name>
    <dbReference type="NCBI Taxonomy" id="1316194"/>
    <lineage>
        <taxon>Eukaryota</taxon>
        <taxon>Fungi</taxon>
        <taxon>Dikarya</taxon>
        <taxon>Ascomycota</taxon>
        <taxon>Pezizomycotina</taxon>
        <taxon>Eurotiomycetes</taxon>
        <taxon>Eurotiomycetidae</taxon>
        <taxon>Eurotiales</taxon>
        <taxon>Aspergillaceae</taxon>
        <taxon>Penicillium</taxon>
    </lineage>
</organism>
<evidence type="ECO:0000259" key="6">
    <source>
        <dbReference type="PROSITE" id="PS50048"/>
    </source>
</evidence>
<dbReference type="PROSITE" id="PS00463">
    <property type="entry name" value="ZN2_CY6_FUNGAL_1"/>
    <property type="match status" value="1"/>
</dbReference>
<sequence>MDLTSPSRSSLKRACDNCRRRKVKCSRGMPCDKCQRLLLSCSYRDILCRNRLKFRTLYPLDPVAPPSAQNDPPQAQFYADKESFPNPPAFERSSETPSIFLITDTQHSPHDISSTLSRLRSASTSSSVEAANGRGQSRSHVCRLSPQILLAHVNVYLKYLFPIMPVMRREQLYLDSQQPELLSPQRYTFLASLCVAAHFQLKLDRDALVPDAARRQNLGNSHLQISAEKLLSEAVRARQKCDIAEDISTEALLTSFFLFVSYRNLNKQRHAWYYLRQATSMAFTLGLHRESTYAELNEEEAEERRRVFWLLFITERQECQTPD</sequence>
<dbReference type="STRING" id="1316194.A0A1Q5UFA2"/>
<dbReference type="PROSITE" id="PS50048">
    <property type="entry name" value="ZN2_CY6_FUNGAL_2"/>
    <property type="match status" value="1"/>
</dbReference>
<keyword evidence="5" id="KW-0539">Nucleus</keyword>